<organism evidence="2 3">
    <name type="scientific">Neolewinella marina</name>
    <dbReference type="NCBI Taxonomy" id="438751"/>
    <lineage>
        <taxon>Bacteria</taxon>
        <taxon>Pseudomonadati</taxon>
        <taxon>Bacteroidota</taxon>
        <taxon>Saprospiria</taxon>
        <taxon>Saprospirales</taxon>
        <taxon>Lewinellaceae</taxon>
        <taxon>Neolewinella</taxon>
    </lineage>
</organism>
<dbReference type="EMBL" id="PDLO01000002">
    <property type="protein sequence ID" value="PHK99134.1"/>
    <property type="molecule type" value="Genomic_DNA"/>
</dbReference>
<dbReference type="Proteomes" id="UP000226437">
    <property type="component" value="Unassembled WGS sequence"/>
</dbReference>
<evidence type="ECO:0000313" key="3">
    <source>
        <dbReference type="Proteomes" id="UP000226437"/>
    </source>
</evidence>
<proteinExistence type="predicted"/>
<gene>
    <name evidence="2" type="ORF">CGL56_06660</name>
</gene>
<dbReference type="Pfam" id="PF19573">
    <property type="entry name" value="DUF6089"/>
    <property type="match status" value="1"/>
</dbReference>
<dbReference type="AlphaFoldDB" id="A0A2G0CGM6"/>
<evidence type="ECO:0000259" key="1">
    <source>
        <dbReference type="Pfam" id="PF19573"/>
    </source>
</evidence>
<reference evidence="2 3" key="1">
    <citation type="submission" date="2017-10" db="EMBL/GenBank/DDBJ databases">
        <title>The draft genome sequence of Lewinella marina KCTC 32374.</title>
        <authorList>
            <person name="Wang K."/>
        </authorList>
    </citation>
    <scope>NUCLEOTIDE SEQUENCE [LARGE SCALE GENOMIC DNA]</scope>
    <source>
        <strain evidence="2 3">MKG-38</strain>
    </source>
</reference>
<protein>
    <recommendedName>
        <fullName evidence="1">DUF6089 domain-containing protein</fullName>
    </recommendedName>
</protein>
<comment type="caution">
    <text evidence="2">The sequence shown here is derived from an EMBL/GenBank/DDBJ whole genome shotgun (WGS) entry which is preliminary data.</text>
</comment>
<dbReference type="InterPro" id="IPR045743">
    <property type="entry name" value="DUF6089"/>
</dbReference>
<feature type="domain" description="DUF6089" evidence="1">
    <location>
        <begin position="3"/>
        <end position="203"/>
    </location>
</feature>
<evidence type="ECO:0000313" key="2">
    <source>
        <dbReference type="EMBL" id="PHK99134.1"/>
    </source>
</evidence>
<accession>A0A2G0CGM6</accession>
<name>A0A2G0CGM6_9BACT</name>
<keyword evidence="3" id="KW-1185">Reference proteome</keyword>
<sequence>MLLSPKLAAQQYFELGVQGGDMPYNGDLSDPGMGFLKDWNTFGGFYLRYRPVSRVGFRFNGIFGNIAAEQNTNLPDGRGNSVTVTRDFRSKIREFSLAAELDLFYLGDPEDRFIAPYVMAGIGRTSFNPQSQIDGVYYDLQPLRTEAQGVAGGEYEPVPYELDITTFHLGAGVRAKLGERFVLGGEVSGRFTGTDYLDDISGRRVNYLDVLSNPQSSTQGAYFSNPAVDPAEAPADLVYARGGESNDFYYLINLTLGIRLGNWGGGGNGCYSF</sequence>